<reference evidence="4 5" key="1">
    <citation type="submission" date="2019-02" db="EMBL/GenBank/DDBJ databases">
        <title>Prokaryotic population dynamics and viral predation in marine succession experiment using metagenomics: the confinement effect.</title>
        <authorList>
            <person name="Haro-Moreno J.M."/>
            <person name="Rodriguez-Valera F."/>
            <person name="Lopez-Perez M."/>
        </authorList>
    </citation>
    <scope>NUCLEOTIDE SEQUENCE [LARGE SCALE GENOMIC DNA]</scope>
    <source>
        <strain evidence="4">MED-G164</strain>
    </source>
</reference>
<dbReference type="GO" id="GO:0043165">
    <property type="term" value="P:Gram-negative-bacterium-type cell outer membrane assembly"/>
    <property type="evidence" value="ECO:0007669"/>
    <property type="project" value="UniProtKB-UniRule"/>
</dbReference>
<accession>A0A520N4K3</accession>
<dbReference type="HAMAP" id="MF_01411">
    <property type="entry name" value="LPS_assembly_LptD"/>
    <property type="match status" value="1"/>
</dbReference>
<comment type="function">
    <text evidence="2">Together with LptE, is involved in the assembly of lipopolysaccharide (LPS) at the surface of the outer membrane.</text>
</comment>
<comment type="subunit">
    <text evidence="2">Component of the lipopolysaccharide transport and assembly complex. Interacts with LptE and LptA.</text>
</comment>
<dbReference type="GO" id="GO:0015920">
    <property type="term" value="P:lipopolysaccharide transport"/>
    <property type="evidence" value="ECO:0007669"/>
    <property type="project" value="InterPro"/>
</dbReference>
<name>A0A520N4K3_9GAMM</name>
<comment type="subcellular location">
    <subcellularLocation>
        <location evidence="2">Cell outer membrane</location>
    </subcellularLocation>
</comment>
<comment type="similarity">
    <text evidence="2">Belongs to the LptD family.</text>
</comment>
<dbReference type="InterPro" id="IPR050218">
    <property type="entry name" value="LptD"/>
</dbReference>
<gene>
    <name evidence="2" type="primary">lptD</name>
    <name evidence="4" type="ORF">EVA97_02790</name>
</gene>
<dbReference type="Proteomes" id="UP000315283">
    <property type="component" value="Unassembled WGS sequence"/>
</dbReference>
<dbReference type="Pfam" id="PF04453">
    <property type="entry name" value="LptD"/>
    <property type="match status" value="1"/>
</dbReference>
<dbReference type="GO" id="GO:1990351">
    <property type="term" value="C:transporter complex"/>
    <property type="evidence" value="ECO:0007669"/>
    <property type="project" value="TreeGrafter"/>
</dbReference>
<proteinExistence type="inferred from homology"/>
<dbReference type="EMBL" id="SHBJ01000014">
    <property type="protein sequence ID" value="RZO28393.1"/>
    <property type="molecule type" value="Genomic_DNA"/>
</dbReference>
<dbReference type="InterPro" id="IPR020889">
    <property type="entry name" value="LipoPS_assembly_LptD"/>
</dbReference>
<organism evidence="4 5">
    <name type="scientific">SAR86 cluster bacterium</name>
    <dbReference type="NCBI Taxonomy" id="2030880"/>
    <lineage>
        <taxon>Bacteria</taxon>
        <taxon>Pseudomonadati</taxon>
        <taxon>Pseudomonadota</taxon>
        <taxon>Gammaproteobacteria</taxon>
        <taxon>SAR86 cluster</taxon>
    </lineage>
</organism>
<evidence type="ECO:0000313" key="4">
    <source>
        <dbReference type="EMBL" id="RZO28393.1"/>
    </source>
</evidence>
<feature type="domain" description="LptD C-terminal" evidence="3">
    <location>
        <begin position="299"/>
        <end position="590"/>
    </location>
</feature>
<evidence type="ECO:0000256" key="2">
    <source>
        <dbReference type="HAMAP-Rule" id="MF_01411"/>
    </source>
</evidence>
<sequence length="801" mass="92445">MKKTFLLILLILQGNLNGSLVEDGILKKNLSNNNTCLIYTPYLGIVEDIEGLDIKSDKFEMTDNEALILNGNVEIDFPSGVLKSGKARVDRKNGVVEFKKNGDIYLEDYFFKAKEGSFNKDKQSIELYNGDTFLNNRNLILSFSDLKGNLKDKIILNNVSMTSCSDSRNGWEFVAEKIQLDDQTKRGFAKKIKIKVLDKTILKLPYLPFSTSSERMTGFLEPSLAYSSDGLDFMIPYYKVISDKSDITLATRNITERGLGFEGNFRNLHGKTNNLSNFDFLYFKKDKEYESLYANQSSDRWAFSLNDYYGDRKKLWVEVDWAKASDSLVLRDISGEITSIGSQRKQNLKQNISINGSFGNFGIQVKHQGFQTLNPILTNGYKVMPSIELQFLKNFNNFRLHQEFNISYFKAKNIHGYYGNANGSNRFLYAIDNPQEGSRIFSNFNITNQTYFNGINLSSSLGLKSIKYNLDDKSMKTNSVNVPNFKIDVSTLFIKREKMNLHILKPRFLYGYVGYEDQDMNPVFDSHKISMMNQLFNTERFSGMDRIGDQKFYTLSFEYKKRKMNMDKISLTVSKKFYLEDRKVWLDDMHMNMPINMGMDMGMMGMGSMAMPTMNMDMMKMPMDEGPLMLMGKWMPTMKRMIMAYSFYLEDQNKVPLAGITIKQSFDKGSVGYAKRYTRMAGDFMTVLDYSEFYADLKVKNNLSIIAKLKRDDDLNSKIESVFGLGYENCCFVFRLTISDKNLSKYLPILESNSYMYLNDAWDNIIELENKSRVNLQFEFKGLNSSFKKIGRMMDNSILNY</sequence>
<evidence type="ECO:0000259" key="3">
    <source>
        <dbReference type="Pfam" id="PF04453"/>
    </source>
</evidence>
<protein>
    <recommendedName>
        <fullName evidence="2">LPS-assembly protein LptD</fullName>
    </recommendedName>
</protein>
<keyword evidence="2" id="KW-0472">Membrane</keyword>
<dbReference type="PANTHER" id="PTHR30189">
    <property type="entry name" value="LPS-ASSEMBLY PROTEIN"/>
    <property type="match status" value="1"/>
</dbReference>
<comment type="caution">
    <text evidence="2">Lacks conserved residue(s) required for the propagation of feature annotation.</text>
</comment>
<comment type="caution">
    <text evidence="4">The sequence shown here is derived from an EMBL/GenBank/DDBJ whole genome shotgun (WGS) entry which is preliminary data.</text>
</comment>
<evidence type="ECO:0000256" key="1">
    <source>
        <dbReference type="ARBA" id="ARBA00023237"/>
    </source>
</evidence>
<dbReference type="GO" id="GO:0009279">
    <property type="term" value="C:cell outer membrane"/>
    <property type="evidence" value="ECO:0007669"/>
    <property type="project" value="UniProtKB-SubCell"/>
</dbReference>
<evidence type="ECO:0000313" key="5">
    <source>
        <dbReference type="Proteomes" id="UP000315283"/>
    </source>
</evidence>
<keyword evidence="1 2" id="KW-0998">Cell outer membrane</keyword>
<dbReference type="PANTHER" id="PTHR30189:SF1">
    <property type="entry name" value="LPS-ASSEMBLY PROTEIN LPTD"/>
    <property type="match status" value="1"/>
</dbReference>
<dbReference type="InterPro" id="IPR007543">
    <property type="entry name" value="LptD_C"/>
</dbReference>
<dbReference type="AlphaFoldDB" id="A0A520N4K3"/>
<keyword evidence="2" id="KW-0732">Signal</keyword>